<gene>
    <name evidence="2" type="ORF">HAQ05_10490</name>
</gene>
<feature type="domain" description="Zinc-ribbon" evidence="1">
    <location>
        <begin position="26"/>
        <end position="118"/>
    </location>
</feature>
<dbReference type="RefSeq" id="WP_190420146.1">
    <property type="nucleotide sequence ID" value="NZ_JAAOCA010000011.1"/>
</dbReference>
<dbReference type="Proteomes" id="UP000805841">
    <property type="component" value="Unassembled WGS sequence"/>
</dbReference>
<evidence type="ECO:0000259" key="1">
    <source>
        <dbReference type="Pfam" id="PF10005"/>
    </source>
</evidence>
<dbReference type="Pfam" id="PF10005">
    <property type="entry name" value="Zn_ribbon_DZR_6"/>
    <property type="match status" value="1"/>
</dbReference>
<dbReference type="PIRSF" id="PIRSF012641">
    <property type="entry name" value="UCP012641"/>
    <property type="match status" value="1"/>
</dbReference>
<dbReference type="InterPro" id="IPR031321">
    <property type="entry name" value="UCP012641"/>
</dbReference>
<reference evidence="2 3" key="1">
    <citation type="journal article" date="2020" name="Insects">
        <title>Bacteria Belonging to Pseudomonas typographi sp. nov. from the Bark Beetle Ips typographus Have Genomic Potential to Aid in the Host Ecology.</title>
        <authorList>
            <person name="Peral-Aranega E."/>
            <person name="Saati-Santamaria Z."/>
            <person name="Kolarik M."/>
            <person name="Rivas R."/>
            <person name="Garcia-Fraile P."/>
        </authorList>
    </citation>
    <scope>NUCLEOTIDE SEQUENCE [LARGE SCALE GENOMIC DNA]</scope>
    <source>
        <strain evidence="2 3">CA3A</strain>
    </source>
</reference>
<sequence>MAGSFGRFSNRLSAVRAGSANLDKRWRCRCGLAVFFVNSRCLGCGAALGYLPGENIVSSLAERQPDTHLHCDALPAAGAYRRCANLDTPAACNWLVPASDPNPLCRACRLNRTIPDLSLPENHEYWRKVEIAKRRLVAQLLNLGLPVVAKVDDEAKGLAFDFVGTDLNGTAPTTGHAAGLITLDIKEADGAHRERVRKTMGEPYRTLLGHFRHEVGHYYWDRLVAGTPWLQPFRALFGDEQSRYANAMQRYYQQGAPPDWQQGYVSAYATMHPWEDWAETWAHYLHMMDAVETALGFGMAGHTGGLAYPPLPLQALYDPEHDSAPSFLAFVNAWIELAGMLNELSRAMGQPDFYPFVLPPAVIAKLHFIHLVVQQAGGKADDILEIAEAAASPAPGRIR</sequence>
<dbReference type="InterPro" id="IPR011201">
    <property type="entry name" value="Zinc-ribbon_6_bact"/>
</dbReference>
<evidence type="ECO:0000313" key="2">
    <source>
        <dbReference type="EMBL" id="MBD1599130.1"/>
    </source>
</evidence>
<dbReference type="EMBL" id="JAAOCA010000011">
    <property type="protein sequence ID" value="MBD1599130.1"/>
    <property type="molecule type" value="Genomic_DNA"/>
</dbReference>
<dbReference type="Gene3D" id="3.40.390.70">
    <property type="match status" value="1"/>
</dbReference>
<evidence type="ECO:0000313" key="3">
    <source>
        <dbReference type="Proteomes" id="UP000805841"/>
    </source>
</evidence>
<accession>A0ABR7Z0Y4</accession>
<keyword evidence="3" id="KW-1185">Reference proteome</keyword>
<comment type="caution">
    <text evidence="2">The sequence shown here is derived from an EMBL/GenBank/DDBJ whole genome shotgun (WGS) entry which is preliminary data.</text>
</comment>
<proteinExistence type="predicted"/>
<dbReference type="Pfam" id="PF15887">
    <property type="entry name" value="Peptidase_Mx"/>
    <property type="match status" value="1"/>
</dbReference>
<protein>
    <recommendedName>
        <fullName evidence="1">Zinc-ribbon domain-containing protein</fullName>
    </recommendedName>
</protein>
<name>A0ABR7Z0Y4_9PSED</name>
<organism evidence="2 3">
    <name type="scientific">Pseudomonas typographi</name>
    <dbReference type="NCBI Taxonomy" id="2715964"/>
    <lineage>
        <taxon>Bacteria</taxon>
        <taxon>Pseudomonadati</taxon>
        <taxon>Pseudomonadota</taxon>
        <taxon>Gammaproteobacteria</taxon>
        <taxon>Pseudomonadales</taxon>
        <taxon>Pseudomonadaceae</taxon>
        <taxon>Pseudomonas</taxon>
    </lineage>
</organism>